<evidence type="ECO:0000259" key="1">
    <source>
        <dbReference type="Pfam" id="PF18126"/>
    </source>
</evidence>
<evidence type="ECO:0000313" key="3">
    <source>
        <dbReference type="Proteomes" id="UP001212152"/>
    </source>
</evidence>
<name>A0AAD5TP99_9FUNG</name>
<dbReference type="EMBL" id="JADGJQ010000007">
    <property type="protein sequence ID" value="KAJ3182948.1"/>
    <property type="molecule type" value="Genomic_DNA"/>
</dbReference>
<dbReference type="InterPro" id="IPR040922">
    <property type="entry name" value="Ribosomal_mL59_dom"/>
</dbReference>
<keyword evidence="3" id="KW-1185">Reference proteome</keyword>
<dbReference type="Pfam" id="PF18126">
    <property type="entry name" value="Mitoc_mL59"/>
    <property type="match status" value="1"/>
</dbReference>
<dbReference type="AlphaFoldDB" id="A0AAD5TP99"/>
<evidence type="ECO:0000313" key="2">
    <source>
        <dbReference type="EMBL" id="KAJ3182948.1"/>
    </source>
</evidence>
<comment type="caution">
    <text evidence="2">The sequence shown here is derived from an EMBL/GenBank/DDBJ whole genome shotgun (WGS) entry which is preliminary data.</text>
</comment>
<protein>
    <recommendedName>
        <fullName evidence="1">Large ribosomal subunit protein mL59 domain-containing protein</fullName>
    </recommendedName>
</protein>
<gene>
    <name evidence="2" type="ORF">HDU87_007370</name>
</gene>
<reference evidence="2" key="1">
    <citation type="submission" date="2020-05" db="EMBL/GenBank/DDBJ databases">
        <title>Phylogenomic resolution of chytrid fungi.</title>
        <authorList>
            <person name="Stajich J.E."/>
            <person name="Amses K."/>
            <person name="Simmons R."/>
            <person name="Seto K."/>
            <person name="Myers J."/>
            <person name="Bonds A."/>
            <person name="Quandt C.A."/>
            <person name="Barry K."/>
            <person name="Liu P."/>
            <person name="Grigoriev I."/>
            <person name="Longcore J.E."/>
            <person name="James T.Y."/>
        </authorList>
    </citation>
    <scope>NUCLEOTIDE SEQUENCE</scope>
    <source>
        <strain evidence="2">JEL0379</strain>
    </source>
</reference>
<feature type="domain" description="Large ribosomal subunit protein mL59" evidence="1">
    <location>
        <begin position="7"/>
        <end position="115"/>
    </location>
</feature>
<organism evidence="2 3">
    <name type="scientific">Geranomyces variabilis</name>
    <dbReference type="NCBI Taxonomy" id="109894"/>
    <lineage>
        <taxon>Eukaryota</taxon>
        <taxon>Fungi</taxon>
        <taxon>Fungi incertae sedis</taxon>
        <taxon>Chytridiomycota</taxon>
        <taxon>Chytridiomycota incertae sedis</taxon>
        <taxon>Chytridiomycetes</taxon>
        <taxon>Spizellomycetales</taxon>
        <taxon>Powellomycetaceae</taxon>
        <taxon>Geranomyces</taxon>
    </lineage>
</organism>
<dbReference type="Proteomes" id="UP001212152">
    <property type="component" value="Unassembled WGS sequence"/>
</dbReference>
<accession>A0AAD5TP99</accession>
<proteinExistence type="predicted"/>
<sequence length="130" mass="14429">MKIGAKFPSRMPTSYILKQIAHPPPAAAFQPQLLLDGSTRPPQISVRDQGRIRKACRMAGVDSLAAVGVPAEEVSYLKKPAQPKGSVKEIKAYQKEKKIAESMAKMDERIAAWKEERRKAKAAEKPEMPF</sequence>